<keyword evidence="3" id="KW-1185">Reference proteome</keyword>
<name>A0AAD1U3I3_EUPCR</name>
<evidence type="ECO:0000313" key="3">
    <source>
        <dbReference type="Proteomes" id="UP001295684"/>
    </source>
</evidence>
<dbReference type="EMBL" id="CAMPGE010000789">
    <property type="protein sequence ID" value="CAI2359546.1"/>
    <property type="molecule type" value="Genomic_DNA"/>
</dbReference>
<comment type="caution">
    <text evidence="2">The sequence shown here is derived from an EMBL/GenBank/DDBJ whole genome shotgun (WGS) entry which is preliminary data.</text>
</comment>
<evidence type="ECO:0000256" key="1">
    <source>
        <dbReference type="SAM" id="Coils"/>
    </source>
</evidence>
<protein>
    <submittedName>
        <fullName evidence="2">Uncharacterized protein</fullName>
    </submittedName>
</protein>
<dbReference type="AlphaFoldDB" id="A0AAD1U3I3"/>
<sequence>MAFTVADITDWRKGVTQQNRGVDGDDWKSLIQDKVRQDEASIAHDFITQRKKKEDYKSVLDQQNKYISNLKNSKRKLKKQTNMAERMRLCDQYNQENDLMIQKRLKSVDRLKKINDDNKLLNQMRAQQTSLEGRKQDGDTFKENPIEYRLRTDFLNKKIQNRQQERDILAYNHQAARQLKMKQEHRKEKDKYYGKQFDAFVENQAATYLLNRTSQQGKYETKRQIQDLHVLKERTTRIKNKLDEAIAKHKENGSHSSSEMEELLQMERVLKKCLLDIEKADKVQPQDPNSMTREVSYKTNIILDWQIHDKKINEIEAKLNDKEYKNYLQLQADNEIHNMNEEMKIKRERQNIYHTELQNQEKHQKMLKRNLDLKLSDRERLLNKCNIGSNNYSEKEEKCKSVERFANIGANRTIDATDLNKSGQEYTRQSNSMARYGLTGRKHKNNIQVANQSIDHLGNLLDRSKSTVLKKLQQKTIGMNSRMSGIQNIQINNNNSTEMMYPSLTKRNIPEQELTDKTKKTTMPRIHSSLEISNAPAKASPPIQSNYSRNKMVNLNLNTINMPNTQNPPAVYSNFQHYSQHLGHKKYSMHSKIPMRQDLSLNLPKSHDFFNPITGGML</sequence>
<feature type="coiled-coil region" evidence="1">
    <location>
        <begin position="60"/>
        <end position="87"/>
    </location>
</feature>
<proteinExistence type="predicted"/>
<evidence type="ECO:0000313" key="2">
    <source>
        <dbReference type="EMBL" id="CAI2359546.1"/>
    </source>
</evidence>
<reference evidence="2" key="1">
    <citation type="submission" date="2023-07" db="EMBL/GenBank/DDBJ databases">
        <authorList>
            <consortium name="AG Swart"/>
            <person name="Singh M."/>
            <person name="Singh A."/>
            <person name="Seah K."/>
            <person name="Emmerich C."/>
        </authorList>
    </citation>
    <scope>NUCLEOTIDE SEQUENCE</scope>
    <source>
        <strain evidence="2">DP1</strain>
    </source>
</reference>
<keyword evidence="1" id="KW-0175">Coiled coil</keyword>
<gene>
    <name evidence="2" type="ORF">ECRASSUSDP1_LOCUS837</name>
</gene>
<accession>A0AAD1U3I3</accession>
<organism evidence="2 3">
    <name type="scientific">Euplotes crassus</name>
    <dbReference type="NCBI Taxonomy" id="5936"/>
    <lineage>
        <taxon>Eukaryota</taxon>
        <taxon>Sar</taxon>
        <taxon>Alveolata</taxon>
        <taxon>Ciliophora</taxon>
        <taxon>Intramacronucleata</taxon>
        <taxon>Spirotrichea</taxon>
        <taxon>Hypotrichia</taxon>
        <taxon>Euplotida</taxon>
        <taxon>Euplotidae</taxon>
        <taxon>Moneuplotes</taxon>
    </lineage>
</organism>
<dbReference type="Proteomes" id="UP001295684">
    <property type="component" value="Unassembled WGS sequence"/>
</dbReference>